<evidence type="ECO:0000313" key="2">
    <source>
        <dbReference type="EMBL" id="TCJ30736.1"/>
    </source>
</evidence>
<organism evidence="2 3">
    <name type="scientific">Nocardioides jejuensis</name>
    <dbReference type="NCBI Taxonomy" id="2502782"/>
    <lineage>
        <taxon>Bacteria</taxon>
        <taxon>Bacillati</taxon>
        <taxon>Actinomycetota</taxon>
        <taxon>Actinomycetes</taxon>
        <taxon>Propionibacteriales</taxon>
        <taxon>Nocardioidaceae</taxon>
        <taxon>Nocardioides</taxon>
    </lineage>
</organism>
<keyword evidence="1" id="KW-0472">Membrane</keyword>
<reference evidence="2 3" key="1">
    <citation type="submission" date="2019-03" db="EMBL/GenBank/DDBJ databases">
        <authorList>
            <person name="Kim M.K.M."/>
        </authorList>
    </citation>
    <scope>NUCLEOTIDE SEQUENCE [LARGE SCALE GENOMIC DNA]</scope>
    <source>
        <strain evidence="2 3">18JY15-6</strain>
    </source>
</reference>
<sequence length="89" mass="10055">MSEPVRITSAPISPADEMKGRMRRYVIAMTIRTVCFILAVVFRDTWAMWVFLVGAVFLPYVAVVMANAVNRRDDAPLATVMDSRHILEP</sequence>
<dbReference type="RefSeq" id="WP_131581264.1">
    <property type="nucleotide sequence ID" value="NZ_SJZJ01000002.1"/>
</dbReference>
<name>A0A4R1CKK5_9ACTN</name>
<dbReference type="Pfam" id="PF11298">
    <property type="entry name" value="DUF3099"/>
    <property type="match status" value="1"/>
</dbReference>
<keyword evidence="1" id="KW-0812">Transmembrane</keyword>
<proteinExistence type="predicted"/>
<dbReference type="AlphaFoldDB" id="A0A4R1CKK5"/>
<feature type="transmembrane region" description="Helical" evidence="1">
    <location>
        <begin position="25"/>
        <end position="42"/>
    </location>
</feature>
<accession>A0A4R1CKK5</accession>
<gene>
    <name evidence="2" type="ORF">EPD65_01485</name>
</gene>
<dbReference type="InterPro" id="IPR021449">
    <property type="entry name" value="DUF3099"/>
</dbReference>
<evidence type="ECO:0000313" key="3">
    <source>
        <dbReference type="Proteomes" id="UP000295453"/>
    </source>
</evidence>
<protein>
    <submittedName>
        <fullName evidence="2">DUF3099 domain-containing protein</fullName>
    </submittedName>
</protein>
<dbReference type="OrthoDB" id="4229919at2"/>
<keyword evidence="1" id="KW-1133">Transmembrane helix</keyword>
<evidence type="ECO:0000256" key="1">
    <source>
        <dbReference type="SAM" id="Phobius"/>
    </source>
</evidence>
<keyword evidence="3" id="KW-1185">Reference proteome</keyword>
<dbReference type="EMBL" id="SJZJ01000002">
    <property type="protein sequence ID" value="TCJ30736.1"/>
    <property type="molecule type" value="Genomic_DNA"/>
</dbReference>
<dbReference type="Proteomes" id="UP000295453">
    <property type="component" value="Unassembled WGS sequence"/>
</dbReference>
<comment type="caution">
    <text evidence="2">The sequence shown here is derived from an EMBL/GenBank/DDBJ whole genome shotgun (WGS) entry which is preliminary data.</text>
</comment>
<feature type="transmembrane region" description="Helical" evidence="1">
    <location>
        <begin position="48"/>
        <end position="69"/>
    </location>
</feature>